<keyword evidence="3" id="KW-1185">Reference proteome</keyword>
<feature type="region of interest" description="Disordered" evidence="1">
    <location>
        <begin position="28"/>
        <end position="64"/>
    </location>
</feature>
<organism evidence="2 3">
    <name type="scientific">Mycena maculata</name>
    <dbReference type="NCBI Taxonomy" id="230809"/>
    <lineage>
        <taxon>Eukaryota</taxon>
        <taxon>Fungi</taxon>
        <taxon>Dikarya</taxon>
        <taxon>Basidiomycota</taxon>
        <taxon>Agaricomycotina</taxon>
        <taxon>Agaricomycetes</taxon>
        <taxon>Agaricomycetidae</taxon>
        <taxon>Agaricales</taxon>
        <taxon>Marasmiineae</taxon>
        <taxon>Mycenaceae</taxon>
        <taxon>Mycena</taxon>
    </lineage>
</organism>
<feature type="compositionally biased region" description="Low complexity" evidence="1">
    <location>
        <begin position="30"/>
        <end position="42"/>
    </location>
</feature>
<gene>
    <name evidence="2" type="ORF">DFH07DRAFT_819298</name>
</gene>
<evidence type="ECO:0000313" key="3">
    <source>
        <dbReference type="Proteomes" id="UP001215280"/>
    </source>
</evidence>
<dbReference type="Proteomes" id="UP001215280">
    <property type="component" value="Unassembled WGS sequence"/>
</dbReference>
<feature type="region of interest" description="Disordered" evidence="1">
    <location>
        <begin position="117"/>
        <end position="144"/>
    </location>
</feature>
<comment type="caution">
    <text evidence="2">The sequence shown here is derived from an EMBL/GenBank/DDBJ whole genome shotgun (WGS) entry which is preliminary data.</text>
</comment>
<reference evidence="2" key="1">
    <citation type="submission" date="2023-03" db="EMBL/GenBank/DDBJ databases">
        <title>Massive genome expansion in bonnet fungi (Mycena s.s.) driven by repeated elements and novel gene families across ecological guilds.</title>
        <authorList>
            <consortium name="Lawrence Berkeley National Laboratory"/>
            <person name="Harder C.B."/>
            <person name="Miyauchi S."/>
            <person name="Viragh M."/>
            <person name="Kuo A."/>
            <person name="Thoen E."/>
            <person name="Andreopoulos B."/>
            <person name="Lu D."/>
            <person name="Skrede I."/>
            <person name="Drula E."/>
            <person name="Henrissat B."/>
            <person name="Morin E."/>
            <person name="Kohler A."/>
            <person name="Barry K."/>
            <person name="LaButti K."/>
            <person name="Morin E."/>
            <person name="Salamov A."/>
            <person name="Lipzen A."/>
            <person name="Mereny Z."/>
            <person name="Hegedus B."/>
            <person name="Baldrian P."/>
            <person name="Stursova M."/>
            <person name="Weitz H."/>
            <person name="Taylor A."/>
            <person name="Grigoriev I.V."/>
            <person name="Nagy L.G."/>
            <person name="Martin F."/>
            <person name="Kauserud H."/>
        </authorList>
    </citation>
    <scope>NUCLEOTIDE SEQUENCE</scope>
    <source>
        <strain evidence="2">CBHHK188m</strain>
    </source>
</reference>
<evidence type="ECO:0000313" key="2">
    <source>
        <dbReference type="EMBL" id="KAJ7757778.1"/>
    </source>
</evidence>
<dbReference type="AlphaFoldDB" id="A0AAD7J662"/>
<dbReference type="EMBL" id="JARJLG010000057">
    <property type="protein sequence ID" value="KAJ7757778.1"/>
    <property type="molecule type" value="Genomic_DNA"/>
</dbReference>
<sequence length="228" mass="22978">MSVCDPGATRRRCVSGAVPCPCPCSPPFSPSCASSPSASNPVQTRAAHTSFAPSSEPPCPFESPRASPSRYAIVTLPADAHAGHRSSPPASCSLFSVGLSAGVAGVLDSPGGEVKVGAGTGEEGDGEDVYRKGDAGRGKGSGRCGDAADADADLARSGVEVDIDVVCVARDIDIEVGIEGGVVVRCVCLCTAIEIGVASSVEFESPTEVLLREREASTARTPRASATT</sequence>
<feature type="compositionally biased region" description="Basic and acidic residues" evidence="1">
    <location>
        <begin position="128"/>
        <end position="137"/>
    </location>
</feature>
<accession>A0AAD7J662</accession>
<proteinExistence type="predicted"/>
<name>A0AAD7J662_9AGAR</name>
<evidence type="ECO:0000256" key="1">
    <source>
        <dbReference type="SAM" id="MobiDB-lite"/>
    </source>
</evidence>
<protein>
    <submittedName>
        <fullName evidence="2">Uncharacterized protein</fullName>
    </submittedName>
</protein>